<dbReference type="Pfam" id="PF01408">
    <property type="entry name" value="GFO_IDH_MocA"/>
    <property type="match status" value="1"/>
</dbReference>
<dbReference type="Proteomes" id="UP000244189">
    <property type="component" value="Unassembled WGS sequence"/>
</dbReference>
<gene>
    <name evidence="3" type="ORF">C8J26_2795</name>
</gene>
<protein>
    <submittedName>
        <fullName evidence="3">Putative dehydrogenase</fullName>
    </submittedName>
</protein>
<evidence type="ECO:0000313" key="4">
    <source>
        <dbReference type="Proteomes" id="UP000244189"/>
    </source>
</evidence>
<evidence type="ECO:0000313" key="3">
    <source>
        <dbReference type="EMBL" id="PTQ59940.1"/>
    </source>
</evidence>
<dbReference type="PANTHER" id="PTHR43377:SF1">
    <property type="entry name" value="BILIVERDIN REDUCTASE A"/>
    <property type="match status" value="1"/>
</dbReference>
<feature type="domain" description="Gfo/Idh/MocA-like oxidoreductase N-terminal" evidence="1">
    <location>
        <begin position="1"/>
        <end position="106"/>
    </location>
</feature>
<accession>A0A2T5GKU0</accession>
<dbReference type="InterPro" id="IPR036291">
    <property type="entry name" value="NAD(P)-bd_dom_sf"/>
</dbReference>
<feature type="domain" description="GFO/IDH/MocA-like oxidoreductase" evidence="2">
    <location>
        <begin position="124"/>
        <end position="254"/>
    </location>
</feature>
<evidence type="ECO:0000259" key="1">
    <source>
        <dbReference type="Pfam" id="PF01408"/>
    </source>
</evidence>
<dbReference type="Gene3D" id="3.30.360.10">
    <property type="entry name" value="Dihydrodipicolinate Reductase, domain 2"/>
    <property type="match status" value="1"/>
</dbReference>
<proteinExistence type="predicted"/>
<dbReference type="RefSeq" id="WP_208631401.1">
    <property type="nucleotide sequence ID" value="NZ_QAOG01000004.1"/>
</dbReference>
<evidence type="ECO:0000259" key="2">
    <source>
        <dbReference type="Pfam" id="PF22725"/>
    </source>
</evidence>
<dbReference type="EMBL" id="QAOG01000004">
    <property type="protein sequence ID" value="PTQ59940.1"/>
    <property type="molecule type" value="Genomic_DNA"/>
</dbReference>
<dbReference type="Gene3D" id="3.40.50.720">
    <property type="entry name" value="NAD(P)-binding Rossmann-like Domain"/>
    <property type="match status" value="1"/>
</dbReference>
<comment type="caution">
    <text evidence="3">The sequence shown here is derived from an EMBL/GenBank/DDBJ whole genome shotgun (WGS) entry which is preliminary data.</text>
</comment>
<dbReference type="SUPFAM" id="SSF51735">
    <property type="entry name" value="NAD(P)-binding Rossmann-fold domains"/>
    <property type="match status" value="1"/>
</dbReference>
<dbReference type="InterPro" id="IPR051450">
    <property type="entry name" value="Gfo/Idh/MocA_Oxidoreductases"/>
</dbReference>
<dbReference type="PANTHER" id="PTHR43377">
    <property type="entry name" value="BILIVERDIN REDUCTASE A"/>
    <property type="match status" value="1"/>
</dbReference>
<dbReference type="Pfam" id="PF22725">
    <property type="entry name" value="GFO_IDH_MocA_C3"/>
    <property type="match status" value="1"/>
</dbReference>
<keyword evidence="4" id="KW-1185">Reference proteome</keyword>
<dbReference type="SUPFAM" id="SSF55347">
    <property type="entry name" value="Glyceraldehyde-3-phosphate dehydrogenase-like, C-terminal domain"/>
    <property type="match status" value="1"/>
</dbReference>
<dbReference type="InterPro" id="IPR000683">
    <property type="entry name" value="Gfo/Idh/MocA-like_OxRdtase_N"/>
</dbReference>
<reference evidence="3 4" key="1">
    <citation type="submission" date="2018-04" db="EMBL/GenBank/DDBJ databases">
        <title>Genomic Encyclopedia of Type Strains, Phase III (KMG-III): the genomes of soil and plant-associated and newly described type strains.</title>
        <authorList>
            <person name="Whitman W."/>
        </authorList>
    </citation>
    <scope>NUCLEOTIDE SEQUENCE [LARGE SCALE GENOMIC DNA]</scope>
    <source>
        <strain evidence="3 4">MA101b</strain>
    </source>
</reference>
<name>A0A2T5GKU0_9SPHN</name>
<dbReference type="AlphaFoldDB" id="A0A2T5GKU0"/>
<organism evidence="3 4">
    <name type="scientific">Sphingomonas aurantiaca</name>
    <dbReference type="NCBI Taxonomy" id="185949"/>
    <lineage>
        <taxon>Bacteria</taxon>
        <taxon>Pseudomonadati</taxon>
        <taxon>Pseudomonadota</taxon>
        <taxon>Alphaproteobacteria</taxon>
        <taxon>Sphingomonadales</taxon>
        <taxon>Sphingomonadaceae</taxon>
        <taxon>Sphingomonas</taxon>
    </lineage>
</organism>
<dbReference type="GO" id="GO:0000166">
    <property type="term" value="F:nucleotide binding"/>
    <property type="evidence" value="ECO:0007669"/>
    <property type="project" value="InterPro"/>
</dbReference>
<sequence>MRWGIVGFGWVARDYMAPGIAASGGTVVAIADPSPMAQASAMSGGILAYDTAEAMLADAALDCLYVATPNNLHADPVRAAIAAGVPVLCEKPIAATLDDAEAIGSAVAGHLYGTAFDQRHHPAHRAMAQAIRDGAIGRPIAVRIVYACWVDPSWSPTAGDGGCNWRADPAAAGGGAVIDLALHGLDLAAMLVDEPLARLHIDLQRRIHDYPVDDGGILSGRTAGGILVQSHVAYNCPEVLPRRRLEILGEDGLLVATDTMGQTEGGTVIRRCARTGDETALPFDAALSPFAAQAAAFAAAVRGDAHDFSIDRDLSLMRLFDAAYSEARSCL</sequence>
<dbReference type="InterPro" id="IPR055170">
    <property type="entry name" value="GFO_IDH_MocA-like_dom"/>
</dbReference>